<organism evidence="1 2">
    <name type="scientific">Electrophorus voltai</name>
    <dbReference type="NCBI Taxonomy" id="2609070"/>
    <lineage>
        <taxon>Eukaryota</taxon>
        <taxon>Metazoa</taxon>
        <taxon>Chordata</taxon>
        <taxon>Craniata</taxon>
        <taxon>Vertebrata</taxon>
        <taxon>Euteleostomi</taxon>
        <taxon>Actinopterygii</taxon>
        <taxon>Neopterygii</taxon>
        <taxon>Teleostei</taxon>
        <taxon>Ostariophysi</taxon>
        <taxon>Gymnotiformes</taxon>
        <taxon>Gymnotoidei</taxon>
        <taxon>Gymnotidae</taxon>
        <taxon>Electrophorus</taxon>
    </lineage>
</organism>
<keyword evidence="2" id="KW-1185">Reference proteome</keyword>
<dbReference type="AlphaFoldDB" id="A0AAD8YZK2"/>
<feature type="non-terminal residue" evidence="1">
    <location>
        <position position="1"/>
    </location>
</feature>
<proteinExistence type="predicted"/>
<gene>
    <name evidence="1" type="ORF">P4O66_015474</name>
</gene>
<dbReference type="EMBL" id="JAROKS010000022">
    <property type="protein sequence ID" value="KAK1789569.1"/>
    <property type="molecule type" value="Genomic_DNA"/>
</dbReference>
<protein>
    <submittedName>
        <fullName evidence="1">Uncharacterized protein</fullName>
    </submittedName>
</protein>
<name>A0AAD8YZK2_9TELE</name>
<reference evidence="1" key="1">
    <citation type="submission" date="2023-03" db="EMBL/GenBank/DDBJ databases">
        <title>Electrophorus voltai genome.</title>
        <authorList>
            <person name="Bian C."/>
        </authorList>
    </citation>
    <scope>NUCLEOTIDE SEQUENCE</scope>
    <source>
        <strain evidence="1">CB-2022</strain>
        <tissue evidence="1">Muscle</tissue>
    </source>
</reference>
<comment type="caution">
    <text evidence="1">The sequence shown here is derived from an EMBL/GenBank/DDBJ whole genome shotgun (WGS) entry which is preliminary data.</text>
</comment>
<sequence length="106" mass="11627">DCAPAFTTNSIIKFADDTMVTGLISSGDESAYGVDVQNLSWEDDYAPVSMSDDRVERVPSFRFQGIHISEDLTWPIPMPMPLDLSPLITPLPLDLPDLPPLITPVP</sequence>
<evidence type="ECO:0000313" key="2">
    <source>
        <dbReference type="Proteomes" id="UP001239994"/>
    </source>
</evidence>
<evidence type="ECO:0000313" key="1">
    <source>
        <dbReference type="EMBL" id="KAK1789569.1"/>
    </source>
</evidence>
<accession>A0AAD8YZK2</accession>
<dbReference type="Proteomes" id="UP001239994">
    <property type="component" value="Unassembled WGS sequence"/>
</dbReference>